<evidence type="ECO:0000256" key="2">
    <source>
        <dbReference type="SAM" id="Phobius"/>
    </source>
</evidence>
<evidence type="ECO:0000256" key="1">
    <source>
        <dbReference type="SAM" id="MobiDB-lite"/>
    </source>
</evidence>
<keyword evidence="2" id="KW-1133">Transmembrane helix</keyword>
<keyword evidence="2" id="KW-0472">Membrane</keyword>
<dbReference type="HOGENOM" id="CLU_927760_0_0_1"/>
<evidence type="ECO:0000313" key="3">
    <source>
        <dbReference type="EMBL" id="GAA97968.1"/>
    </source>
</evidence>
<organism evidence="3 4">
    <name type="scientific">Mixia osmundae (strain CBS 9802 / IAM 14324 / JCM 22182 / KY 12970)</name>
    <dbReference type="NCBI Taxonomy" id="764103"/>
    <lineage>
        <taxon>Eukaryota</taxon>
        <taxon>Fungi</taxon>
        <taxon>Dikarya</taxon>
        <taxon>Basidiomycota</taxon>
        <taxon>Pucciniomycotina</taxon>
        <taxon>Mixiomycetes</taxon>
        <taxon>Mixiales</taxon>
        <taxon>Mixiaceae</taxon>
        <taxon>Mixia</taxon>
    </lineage>
</organism>
<proteinExistence type="predicted"/>
<feature type="transmembrane region" description="Helical" evidence="2">
    <location>
        <begin position="142"/>
        <end position="164"/>
    </location>
</feature>
<reference evidence="3 4" key="1">
    <citation type="journal article" date="2011" name="J. Gen. Appl. Microbiol.">
        <title>Draft genome sequencing of the enigmatic basidiomycete Mixia osmundae.</title>
        <authorList>
            <person name="Nishida H."/>
            <person name="Nagatsuka Y."/>
            <person name="Sugiyama J."/>
        </authorList>
    </citation>
    <scope>NUCLEOTIDE SEQUENCE [LARGE SCALE GENOMIC DNA]</scope>
    <source>
        <strain evidence="4">CBS 9802 / IAM 14324 / JCM 22182 / KY 12970</strain>
    </source>
</reference>
<feature type="transmembrane region" description="Helical" evidence="2">
    <location>
        <begin position="108"/>
        <end position="130"/>
    </location>
</feature>
<feature type="region of interest" description="Disordered" evidence="1">
    <location>
        <begin position="35"/>
        <end position="56"/>
    </location>
</feature>
<feature type="transmembrane region" description="Helical" evidence="2">
    <location>
        <begin position="272"/>
        <end position="293"/>
    </location>
</feature>
<dbReference type="Proteomes" id="UP000009131">
    <property type="component" value="Unassembled WGS sequence"/>
</dbReference>
<protein>
    <submittedName>
        <fullName evidence="3">Uncharacterized protein</fullName>
    </submittedName>
</protein>
<dbReference type="EMBL" id="BABT02000148">
    <property type="protein sequence ID" value="GAA97968.1"/>
    <property type="molecule type" value="Genomic_DNA"/>
</dbReference>
<gene>
    <name evidence="3" type="primary">Mo04648</name>
    <name evidence="3" type="ORF">E5Q_04648</name>
</gene>
<evidence type="ECO:0000313" key="4">
    <source>
        <dbReference type="Proteomes" id="UP000009131"/>
    </source>
</evidence>
<dbReference type="AlphaFoldDB" id="G7E558"/>
<keyword evidence="2" id="KW-0812">Transmembrane</keyword>
<name>G7E558_MIXOS</name>
<reference evidence="3 4" key="2">
    <citation type="journal article" date="2012" name="Open Biol.">
        <title>Characteristics of nucleosomes and linker DNA regions on the genome of the basidiomycete Mixia osmundae revealed by mono- and dinucleosome mapping.</title>
        <authorList>
            <person name="Nishida H."/>
            <person name="Kondo S."/>
            <person name="Matsumoto T."/>
            <person name="Suzuki Y."/>
            <person name="Yoshikawa H."/>
            <person name="Taylor T.D."/>
            <person name="Sugiyama J."/>
        </authorList>
    </citation>
    <scope>NUCLEOTIDE SEQUENCE [LARGE SCALE GENOMIC DNA]</scope>
    <source>
        <strain evidence="4">CBS 9802 / IAM 14324 / JCM 22182 / KY 12970</strain>
    </source>
</reference>
<dbReference type="InParanoid" id="G7E558"/>
<keyword evidence="4" id="KW-1185">Reference proteome</keyword>
<accession>G7E558</accession>
<comment type="caution">
    <text evidence="3">The sequence shown here is derived from an EMBL/GenBank/DDBJ whole genome shotgun (WGS) entry which is preliminary data.</text>
</comment>
<sequence>MQDHPMTDKSELESLYADDKQTRYPDFLAKLDEQLAASSLPERPQPTAYGLPPPSPFTFDELLRRPRSQEGRYSALSNPTEYGRPAELSRTLPEHDWNKHARKRKRMLARFGQGVFALLAAVFSITGAVATHPATPSPLRTAVTTIALDFLAISCALWTVWHFVLRSIFKSDQGESGGCCGKRAKPDRRSMHHARPPTYYSHLGGSSYAMPPSDPRIDVDIKARAARRRIKRTMVNDVLFTMVWIALLVGMFATGKTCTPGAFAGFCTYYNLALTCSVFVSASFITSITLAALDLSRSSV</sequence>
<dbReference type="RefSeq" id="XP_014571264.1">
    <property type="nucleotide sequence ID" value="XM_014715778.1"/>
</dbReference>
<feature type="transmembrane region" description="Helical" evidence="2">
    <location>
        <begin position="234"/>
        <end position="252"/>
    </location>
</feature>